<evidence type="ECO:0000256" key="5">
    <source>
        <dbReference type="ARBA" id="ARBA00022989"/>
    </source>
</evidence>
<evidence type="ECO:0000256" key="2">
    <source>
        <dbReference type="ARBA" id="ARBA00009045"/>
    </source>
</evidence>
<accession>A0A168E786</accession>
<evidence type="ECO:0000256" key="7">
    <source>
        <dbReference type="SAM" id="MobiDB-lite"/>
    </source>
</evidence>
<evidence type="ECO:0000256" key="4">
    <source>
        <dbReference type="ARBA" id="ARBA00022801"/>
    </source>
</evidence>
<keyword evidence="6 8" id="KW-0472">Membrane</keyword>
<dbReference type="PANTHER" id="PTHR43731">
    <property type="entry name" value="RHOMBOID PROTEASE"/>
    <property type="match status" value="1"/>
</dbReference>
<feature type="transmembrane region" description="Helical" evidence="8">
    <location>
        <begin position="424"/>
        <end position="445"/>
    </location>
</feature>
<evidence type="ECO:0000256" key="8">
    <source>
        <dbReference type="SAM" id="Phobius"/>
    </source>
</evidence>
<evidence type="ECO:0000256" key="3">
    <source>
        <dbReference type="ARBA" id="ARBA00022692"/>
    </source>
</evidence>
<dbReference type="Gene3D" id="1.20.1540.10">
    <property type="entry name" value="Rhomboid-like"/>
    <property type="match status" value="1"/>
</dbReference>
<dbReference type="RefSeq" id="XP_018708414.1">
    <property type="nucleotide sequence ID" value="XM_018843964.1"/>
</dbReference>
<dbReference type="STRING" id="1081104.A0A168E786"/>
<feature type="transmembrane region" description="Helical" evidence="8">
    <location>
        <begin position="341"/>
        <end position="362"/>
    </location>
</feature>
<protein>
    <submittedName>
        <fullName evidence="10">Rhomboid family protein</fullName>
    </submittedName>
</protein>
<sequence length="585" mass="64389">MNIFLCSRARPLATGAAAAVREATKNLRHSPTLGLARPTSRWISCAGRKDLRPRYCGYMVAWCQTPAIAQPHSRRRTLFSHHGIRDYEQLPSEYQDKTGLPFRSKELSEAEVQRIFGADMKTEPGNYLLRVLHGRRVAGTLDDPMYAVNTRQFTDEQVDRALAYLRKVAPVEEIRNAGLRAEDELAVIEKQMGKTARAAAEVRPNDDKAETEREVPYVQDPVYGHSVFDQIRATNRAKQKARDVAKEKERLEREEREGIVSGTLEELDQGSRGPQTRAITNPKIQAYYEAAQSDLSEPPEMSAWARILPSAVVTALVLGVMAAIGIVYEEPAQRYRLFPEISTAQATVAALVGVNVLVYLAWKVPPLWKHLNKYFIVSVATPRPLAMFAAIFSHQSLGHLLANMVPLMVIGPALHAELGGRADFLTLFLACGSLGFVGSVATYALRGMLGTTTMGGSGATLGLCAAYFWAHRSDGFRFLGLPEGGVHGIVFLAALLGLQLAGVGRALERKIDLASHLAGFAAGVAGVEAVRRRTAMRSRATEGRDGRSVIEVMYWLKPALQAQMDRTSTTRQAAEKEQAKRLEKK</sequence>
<dbReference type="PANTHER" id="PTHR43731:SF14">
    <property type="entry name" value="PRESENILIN-ASSOCIATED RHOMBOID-LIKE PROTEIN, MITOCHONDRIAL"/>
    <property type="match status" value="1"/>
</dbReference>
<dbReference type="Pfam" id="PF01694">
    <property type="entry name" value="Rhomboid"/>
    <property type="match status" value="1"/>
</dbReference>
<dbReference type="EMBL" id="AZHB01000001">
    <property type="protein sequence ID" value="OAA73456.1"/>
    <property type="molecule type" value="Genomic_DNA"/>
</dbReference>
<evidence type="ECO:0000313" key="10">
    <source>
        <dbReference type="EMBL" id="OAA73456.1"/>
    </source>
</evidence>
<dbReference type="GO" id="GO:0004252">
    <property type="term" value="F:serine-type endopeptidase activity"/>
    <property type="evidence" value="ECO:0007669"/>
    <property type="project" value="InterPro"/>
</dbReference>
<dbReference type="InterPro" id="IPR022764">
    <property type="entry name" value="Peptidase_S54_rhomboid_dom"/>
</dbReference>
<evidence type="ECO:0000313" key="11">
    <source>
        <dbReference type="Proteomes" id="UP000076744"/>
    </source>
</evidence>
<keyword evidence="3 8" id="KW-0812">Transmembrane</keyword>
<dbReference type="Proteomes" id="UP000076744">
    <property type="component" value="Unassembled WGS sequence"/>
</dbReference>
<comment type="similarity">
    <text evidence="2">Belongs to the peptidase S54 family.</text>
</comment>
<reference evidence="10 11" key="1">
    <citation type="journal article" date="2016" name="Genome Biol. Evol.">
        <title>Divergent and convergent evolution of fungal pathogenicity.</title>
        <authorList>
            <person name="Shang Y."/>
            <person name="Xiao G."/>
            <person name="Zheng P."/>
            <person name="Cen K."/>
            <person name="Zhan S."/>
            <person name="Wang C."/>
        </authorList>
    </citation>
    <scope>NUCLEOTIDE SEQUENCE [LARGE SCALE GENOMIC DNA]</scope>
    <source>
        <strain evidence="10 11">ARSEF 2679</strain>
    </source>
</reference>
<feature type="compositionally biased region" description="Basic and acidic residues" evidence="7">
    <location>
        <begin position="573"/>
        <end position="585"/>
    </location>
</feature>
<dbReference type="GeneID" id="30016649"/>
<evidence type="ECO:0000259" key="9">
    <source>
        <dbReference type="Pfam" id="PF01694"/>
    </source>
</evidence>
<feature type="region of interest" description="Disordered" evidence="7">
    <location>
        <begin position="566"/>
        <end position="585"/>
    </location>
</feature>
<feature type="transmembrane region" description="Helical" evidence="8">
    <location>
        <begin position="374"/>
        <end position="393"/>
    </location>
</feature>
<dbReference type="GO" id="GO:0006465">
    <property type="term" value="P:signal peptide processing"/>
    <property type="evidence" value="ECO:0007669"/>
    <property type="project" value="TreeGrafter"/>
</dbReference>
<evidence type="ECO:0000256" key="6">
    <source>
        <dbReference type="ARBA" id="ARBA00023136"/>
    </source>
</evidence>
<feature type="transmembrane region" description="Helical" evidence="8">
    <location>
        <begin position="307"/>
        <end position="329"/>
    </location>
</feature>
<comment type="caution">
    <text evidence="10">The sequence shown here is derived from an EMBL/GenBank/DDBJ whole genome shotgun (WGS) entry which is preliminary data.</text>
</comment>
<feature type="domain" description="Peptidase S54 rhomboid" evidence="9">
    <location>
        <begin position="387"/>
        <end position="525"/>
    </location>
</feature>
<keyword evidence="4" id="KW-0378">Hydrolase</keyword>
<dbReference type="AlphaFoldDB" id="A0A168E786"/>
<dbReference type="InterPro" id="IPR050925">
    <property type="entry name" value="Rhomboid_protease_S54"/>
</dbReference>
<feature type="transmembrane region" description="Helical" evidence="8">
    <location>
        <begin position="489"/>
        <end position="507"/>
    </location>
</feature>
<keyword evidence="5 8" id="KW-1133">Transmembrane helix</keyword>
<proteinExistence type="inferred from homology"/>
<dbReference type="InterPro" id="IPR035952">
    <property type="entry name" value="Rhomboid-like_sf"/>
</dbReference>
<dbReference type="GO" id="GO:0016020">
    <property type="term" value="C:membrane"/>
    <property type="evidence" value="ECO:0007669"/>
    <property type="project" value="UniProtKB-SubCell"/>
</dbReference>
<comment type="subcellular location">
    <subcellularLocation>
        <location evidence="1">Membrane</location>
        <topology evidence="1">Multi-pass membrane protein</topology>
    </subcellularLocation>
</comment>
<keyword evidence="11" id="KW-1185">Reference proteome</keyword>
<name>A0A168E786_CORFA</name>
<evidence type="ECO:0000256" key="1">
    <source>
        <dbReference type="ARBA" id="ARBA00004141"/>
    </source>
</evidence>
<feature type="transmembrane region" description="Helical" evidence="8">
    <location>
        <begin position="452"/>
        <end position="469"/>
    </location>
</feature>
<dbReference type="SUPFAM" id="SSF144091">
    <property type="entry name" value="Rhomboid-like"/>
    <property type="match status" value="1"/>
</dbReference>
<organism evidence="10 11">
    <name type="scientific">Cordyceps fumosorosea (strain ARSEF 2679)</name>
    <name type="common">Isaria fumosorosea</name>
    <dbReference type="NCBI Taxonomy" id="1081104"/>
    <lineage>
        <taxon>Eukaryota</taxon>
        <taxon>Fungi</taxon>
        <taxon>Dikarya</taxon>
        <taxon>Ascomycota</taxon>
        <taxon>Pezizomycotina</taxon>
        <taxon>Sordariomycetes</taxon>
        <taxon>Hypocreomycetidae</taxon>
        <taxon>Hypocreales</taxon>
        <taxon>Cordycipitaceae</taxon>
        <taxon>Cordyceps</taxon>
    </lineage>
</organism>
<dbReference type="OrthoDB" id="10260614at2759"/>
<gene>
    <name evidence="10" type="ORF">ISF_00357</name>
</gene>